<protein>
    <submittedName>
        <fullName evidence="6">Nucleotide sugar dehydrogenase</fullName>
    </submittedName>
</protein>
<dbReference type="AlphaFoldDB" id="A0A516GQ92"/>
<dbReference type="Pfam" id="PF03721">
    <property type="entry name" value="UDPG_MGDP_dh_N"/>
    <property type="match status" value="1"/>
</dbReference>
<dbReference type="SUPFAM" id="SSF48179">
    <property type="entry name" value="6-phosphogluconate dehydrogenase C-terminal domain-like"/>
    <property type="match status" value="1"/>
</dbReference>
<dbReference type="Pfam" id="PF03720">
    <property type="entry name" value="UDPG_MGDP_dh_C"/>
    <property type="match status" value="1"/>
</dbReference>
<dbReference type="OrthoDB" id="9803238at2"/>
<comment type="similarity">
    <text evidence="1 4">Belongs to the UDP-glucose/GDP-mannose dehydrogenase family.</text>
</comment>
<evidence type="ECO:0000256" key="3">
    <source>
        <dbReference type="ARBA" id="ARBA00023027"/>
    </source>
</evidence>
<keyword evidence="3" id="KW-0520">NAD</keyword>
<name>A0A516GQ92_9FLAO</name>
<dbReference type="RefSeq" id="WP_143380571.1">
    <property type="nucleotide sequence ID" value="NZ_CP041637.1"/>
</dbReference>
<dbReference type="SUPFAM" id="SSF51735">
    <property type="entry name" value="NAD(P)-binding Rossmann-fold domains"/>
    <property type="match status" value="1"/>
</dbReference>
<dbReference type="Gene3D" id="3.40.50.720">
    <property type="entry name" value="NAD(P)-binding Rossmann-like Domain"/>
    <property type="match status" value="2"/>
</dbReference>
<proteinExistence type="inferred from homology"/>
<dbReference type="EMBL" id="CP041637">
    <property type="protein sequence ID" value="QDO93669.1"/>
    <property type="molecule type" value="Genomic_DNA"/>
</dbReference>
<dbReference type="InterPro" id="IPR017476">
    <property type="entry name" value="UDP-Glc/GDP-Man"/>
</dbReference>
<evidence type="ECO:0000313" key="7">
    <source>
        <dbReference type="Proteomes" id="UP000319209"/>
    </source>
</evidence>
<dbReference type="InterPro" id="IPR014027">
    <property type="entry name" value="UDP-Glc/GDP-Man_DH_C"/>
</dbReference>
<dbReference type="InterPro" id="IPR001732">
    <property type="entry name" value="UDP-Glc/GDP-Man_DH_N"/>
</dbReference>
<dbReference type="GO" id="GO:0051287">
    <property type="term" value="F:NAD binding"/>
    <property type="evidence" value="ECO:0007669"/>
    <property type="project" value="InterPro"/>
</dbReference>
<dbReference type="GO" id="GO:0000271">
    <property type="term" value="P:polysaccharide biosynthetic process"/>
    <property type="evidence" value="ECO:0007669"/>
    <property type="project" value="InterPro"/>
</dbReference>
<keyword evidence="7" id="KW-1185">Reference proteome</keyword>
<dbReference type="InterPro" id="IPR008927">
    <property type="entry name" value="6-PGluconate_DH-like_C_sf"/>
</dbReference>
<dbReference type="GO" id="GO:0016628">
    <property type="term" value="F:oxidoreductase activity, acting on the CH-CH group of donors, NAD or NADP as acceptor"/>
    <property type="evidence" value="ECO:0007669"/>
    <property type="project" value="InterPro"/>
</dbReference>
<organism evidence="6 7">
    <name type="scientific">Formosa sediminum</name>
    <dbReference type="NCBI Taxonomy" id="2594004"/>
    <lineage>
        <taxon>Bacteria</taxon>
        <taxon>Pseudomonadati</taxon>
        <taxon>Bacteroidota</taxon>
        <taxon>Flavobacteriia</taxon>
        <taxon>Flavobacteriales</taxon>
        <taxon>Flavobacteriaceae</taxon>
        <taxon>Formosa</taxon>
    </lineage>
</organism>
<sequence length="438" mass="48199">MYSDFVEKVSEKTVAIIGLGYVGLPLAVEFAKQYTTIGFDINANRITELASGEDHTLEVSPEHLKKVLLDRDGLVLGEKGFFPTNDSGCLKTASIFIVTVPTPTDKNNRPVLTPLILASETVGKVLKKGDIVIYESTVYPGVTEDECVPVLEAFSGLTFNLDFFAGYSPERINPGDKEHTVAKILKVTSGSTPEIAEVVDQLYQSVITAGTFKATSIKVAEAAKVIENSQRDINIAFVNELAKIFNLLNINTHDVLEAAGTKWNFLPFKPGLVGGHCIGVDPYYLAQKAQEVGYHSEIILAGRRLNDSMGDYVSKEIVKEMIGQGQCIKGAKALMLGITFKENCPDIRNTKAIDIYKGLNSFHIDVDVFDPWANPQEVKQEFGIDLVNKLEENRYQSVILAVSHKEFLTLEIEKLKAADGIIYDVKGILPNNIVNKRL</sequence>
<dbReference type="InterPro" id="IPR014026">
    <property type="entry name" value="UDP-Glc/GDP-Man_DH_dimer"/>
</dbReference>
<feature type="domain" description="UDP-glucose/GDP-mannose dehydrogenase C-terminal" evidence="5">
    <location>
        <begin position="334"/>
        <end position="431"/>
    </location>
</feature>
<dbReference type="SMART" id="SM00984">
    <property type="entry name" value="UDPG_MGDP_dh_C"/>
    <property type="match status" value="1"/>
</dbReference>
<evidence type="ECO:0000256" key="4">
    <source>
        <dbReference type="PIRNR" id="PIRNR000124"/>
    </source>
</evidence>
<dbReference type="PANTHER" id="PTHR43491:SF2">
    <property type="entry name" value="UDP-N-ACETYL-D-MANNOSAMINE DEHYDROGENASE"/>
    <property type="match status" value="1"/>
</dbReference>
<dbReference type="PANTHER" id="PTHR43491">
    <property type="entry name" value="UDP-N-ACETYL-D-MANNOSAMINE DEHYDROGENASE"/>
    <property type="match status" value="1"/>
</dbReference>
<dbReference type="GO" id="GO:0016616">
    <property type="term" value="F:oxidoreductase activity, acting on the CH-OH group of donors, NAD or NADP as acceptor"/>
    <property type="evidence" value="ECO:0007669"/>
    <property type="project" value="InterPro"/>
</dbReference>
<dbReference type="Pfam" id="PF00984">
    <property type="entry name" value="UDPG_MGDP_dh"/>
    <property type="match status" value="1"/>
</dbReference>
<gene>
    <name evidence="6" type="ORF">FNB79_06665</name>
</gene>
<dbReference type="Proteomes" id="UP000319209">
    <property type="component" value="Chromosome"/>
</dbReference>
<dbReference type="InterPro" id="IPR028359">
    <property type="entry name" value="UDP_ManNAc/GlcNAc_DH"/>
</dbReference>
<dbReference type="NCBIfam" id="TIGR03026">
    <property type="entry name" value="NDP-sugDHase"/>
    <property type="match status" value="1"/>
</dbReference>
<dbReference type="InterPro" id="IPR036220">
    <property type="entry name" value="UDP-Glc/GDP-Man_DH_C_sf"/>
</dbReference>
<dbReference type="PIRSF" id="PIRSF000124">
    <property type="entry name" value="UDPglc_GDPman_dh"/>
    <property type="match status" value="1"/>
</dbReference>
<evidence type="ECO:0000256" key="1">
    <source>
        <dbReference type="ARBA" id="ARBA00006601"/>
    </source>
</evidence>
<accession>A0A516GQ92</accession>
<dbReference type="SUPFAM" id="SSF52413">
    <property type="entry name" value="UDP-glucose/GDP-mannose dehydrogenase C-terminal domain"/>
    <property type="match status" value="1"/>
</dbReference>
<dbReference type="InterPro" id="IPR036291">
    <property type="entry name" value="NAD(P)-bd_dom_sf"/>
</dbReference>
<dbReference type="KEGG" id="fop:FNB79_06665"/>
<evidence type="ECO:0000256" key="2">
    <source>
        <dbReference type="ARBA" id="ARBA00023002"/>
    </source>
</evidence>
<evidence type="ECO:0000259" key="5">
    <source>
        <dbReference type="SMART" id="SM00984"/>
    </source>
</evidence>
<reference evidence="6 7" key="1">
    <citation type="submission" date="2019-07" db="EMBL/GenBank/DDBJ databases">
        <title>Genome sequencing for Formosa sp. PS13.</title>
        <authorList>
            <person name="Park S.-J."/>
        </authorList>
    </citation>
    <scope>NUCLEOTIDE SEQUENCE [LARGE SCALE GENOMIC DNA]</scope>
    <source>
        <strain evidence="6 7">PS13</strain>
    </source>
</reference>
<dbReference type="PIRSF" id="PIRSF500136">
    <property type="entry name" value="UDP_ManNAc_DH"/>
    <property type="match status" value="1"/>
</dbReference>
<keyword evidence="2" id="KW-0560">Oxidoreductase</keyword>
<evidence type="ECO:0000313" key="6">
    <source>
        <dbReference type="EMBL" id="QDO93669.1"/>
    </source>
</evidence>